<protein>
    <submittedName>
        <fullName evidence="1">Aminoglycoside 6-adenylyltransferase</fullName>
    </submittedName>
</protein>
<evidence type="ECO:0000313" key="1">
    <source>
        <dbReference type="EMBL" id="HIS77572.1"/>
    </source>
</evidence>
<dbReference type="Gene3D" id="3.30.460.10">
    <property type="entry name" value="Beta Polymerase, domain 2"/>
    <property type="match status" value="1"/>
</dbReference>
<gene>
    <name evidence="1" type="ORF">IAB51_12315</name>
</gene>
<dbReference type="InterPro" id="IPR043519">
    <property type="entry name" value="NT_sf"/>
</dbReference>
<dbReference type="EMBL" id="DVJP01000079">
    <property type="protein sequence ID" value="HIS77572.1"/>
    <property type="molecule type" value="Genomic_DNA"/>
</dbReference>
<dbReference type="Pfam" id="PF04439">
    <property type="entry name" value="Adenyl_transf"/>
    <property type="match status" value="1"/>
</dbReference>
<sequence length="305" mass="34977">MPGTEYGDGSAGDVFFFETAAPTPPKKRSEQEFLNLFLDFAKTDLRVRAVGMEGSRLNAQVPPDGFRDFDLTFFVTEMDSFTRDDGWLDRFGERLILQKPEGMELFPAEEPGFSYLMLFADFNKADLTLLPVGMLGSYLKQDSLRAILLDKDGLVKDPPVPSDQSYWIQKPSARSFDDCCNEFWNLSHYVAKGICRKDLFYAADHLALLREELFRMLEWETGAEKGFHFSLGKKHKFLSRYLAPEAMRRLERTYNLGTLEDIRQALDLCRDLFSESARKTAALLGYSLPDYGEKVGRYLDYYLKG</sequence>
<dbReference type="PIRSF" id="PIRSF000812">
    <property type="entry name" value="AAD"/>
    <property type="match status" value="1"/>
</dbReference>
<dbReference type="InterPro" id="IPR007530">
    <property type="entry name" value="Aminoglycoside_adenylylTfrase"/>
</dbReference>
<dbReference type="AlphaFoldDB" id="A0A9D1K199"/>
<reference evidence="1" key="2">
    <citation type="journal article" date="2021" name="PeerJ">
        <title>Extensive microbial diversity within the chicken gut microbiome revealed by metagenomics and culture.</title>
        <authorList>
            <person name="Gilroy R."/>
            <person name="Ravi A."/>
            <person name="Getino M."/>
            <person name="Pursley I."/>
            <person name="Horton D.L."/>
            <person name="Alikhan N.F."/>
            <person name="Baker D."/>
            <person name="Gharbi K."/>
            <person name="Hall N."/>
            <person name="Watson M."/>
            <person name="Adriaenssens E.M."/>
            <person name="Foster-Nyarko E."/>
            <person name="Jarju S."/>
            <person name="Secka A."/>
            <person name="Antonio M."/>
            <person name="Oren A."/>
            <person name="Chaudhuri R.R."/>
            <person name="La Ragione R."/>
            <person name="Hildebrand F."/>
            <person name="Pallen M.J."/>
        </authorList>
    </citation>
    <scope>NUCLEOTIDE SEQUENCE</scope>
    <source>
        <strain evidence="1">CHK199-13235</strain>
    </source>
</reference>
<evidence type="ECO:0000313" key="2">
    <source>
        <dbReference type="Proteomes" id="UP000824002"/>
    </source>
</evidence>
<dbReference type="SUPFAM" id="SSF81631">
    <property type="entry name" value="PAP/OAS1 substrate-binding domain"/>
    <property type="match status" value="1"/>
</dbReference>
<organism evidence="1 2">
    <name type="scientific">Candidatus Merdivicinus excrementipullorum</name>
    <dbReference type="NCBI Taxonomy" id="2840867"/>
    <lineage>
        <taxon>Bacteria</taxon>
        <taxon>Bacillati</taxon>
        <taxon>Bacillota</taxon>
        <taxon>Clostridia</taxon>
        <taxon>Eubacteriales</taxon>
        <taxon>Oscillospiraceae</taxon>
        <taxon>Oscillospiraceae incertae sedis</taxon>
        <taxon>Candidatus Merdivicinus</taxon>
    </lineage>
</organism>
<dbReference type="Gene3D" id="1.20.120.330">
    <property type="entry name" value="Nucleotidyltransferases domain 2"/>
    <property type="match status" value="1"/>
</dbReference>
<dbReference type="Proteomes" id="UP000824002">
    <property type="component" value="Unassembled WGS sequence"/>
</dbReference>
<reference evidence="1" key="1">
    <citation type="submission" date="2020-10" db="EMBL/GenBank/DDBJ databases">
        <authorList>
            <person name="Gilroy R."/>
        </authorList>
    </citation>
    <scope>NUCLEOTIDE SEQUENCE</scope>
    <source>
        <strain evidence="1">CHK199-13235</strain>
    </source>
</reference>
<proteinExistence type="predicted"/>
<comment type="caution">
    <text evidence="1">The sequence shown here is derived from an EMBL/GenBank/DDBJ whole genome shotgun (WGS) entry which is preliminary data.</text>
</comment>
<accession>A0A9D1K199</accession>
<dbReference type="SUPFAM" id="SSF81301">
    <property type="entry name" value="Nucleotidyltransferase"/>
    <property type="match status" value="1"/>
</dbReference>
<name>A0A9D1K199_9FIRM</name>